<evidence type="ECO:0000259" key="2">
    <source>
        <dbReference type="Pfam" id="PF02311"/>
    </source>
</evidence>
<protein>
    <recommendedName>
        <fullName evidence="6">DUF2249 domain-containing protein</fullName>
    </recommendedName>
</protein>
<dbReference type="EMBL" id="CP014869">
    <property type="protein sequence ID" value="AMT93872.1"/>
    <property type="molecule type" value="Genomic_DNA"/>
</dbReference>
<dbReference type="SUPFAM" id="SSF51182">
    <property type="entry name" value="RmlC-like cupins"/>
    <property type="match status" value="1"/>
</dbReference>
<dbReference type="Pfam" id="PF02311">
    <property type="entry name" value="AraC_binding"/>
    <property type="match status" value="1"/>
</dbReference>
<dbReference type="Pfam" id="PF10006">
    <property type="entry name" value="DUF2249"/>
    <property type="match status" value="1"/>
</dbReference>
<evidence type="ECO:0008006" key="6">
    <source>
        <dbReference type="Google" id="ProtNLM"/>
    </source>
</evidence>
<dbReference type="CDD" id="cd02208">
    <property type="entry name" value="cupin_RmlC-like"/>
    <property type="match status" value="1"/>
</dbReference>
<reference evidence="5" key="1">
    <citation type="submission" date="2016-03" db="EMBL/GenBank/DDBJ databases">
        <authorList>
            <person name="Ploux O."/>
        </authorList>
    </citation>
    <scope>NUCLEOTIDE SEQUENCE [LARGE SCALE GENOMIC DNA]</scope>
    <source>
        <strain evidence="5">BS258</strain>
    </source>
</reference>
<dbReference type="AlphaFoldDB" id="A0A142NMP8"/>
<evidence type="ECO:0000259" key="3">
    <source>
        <dbReference type="Pfam" id="PF10006"/>
    </source>
</evidence>
<dbReference type="InterPro" id="IPR018720">
    <property type="entry name" value="DUF2249"/>
</dbReference>
<keyword evidence="1" id="KW-0238">DNA-binding</keyword>
<evidence type="ECO:0000313" key="5">
    <source>
        <dbReference type="Proteomes" id="UP000075950"/>
    </source>
</evidence>
<dbReference type="GO" id="GO:0003677">
    <property type="term" value="F:DNA binding"/>
    <property type="evidence" value="ECO:0007669"/>
    <property type="project" value="UniProtKB-KW"/>
</dbReference>
<feature type="domain" description="AraC-type arabinose-binding/dimerisation" evidence="2">
    <location>
        <begin position="139"/>
        <end position="191"/>
    </location>
</feature>
<evidence type="ECO:0000256" key="1">
    <source>
        <dbReference type="ARBA" id="ARBA00023125"/>
    </source>
</evidence>
<dbReference type="InterPro" id="IPR014710">
    <property type="entry name" value="RmlC-like_jellyroll"/>
</dbReference>
<sequence length="201" mass="22176">MRGNAVAEESVIDVRSIPKPERHPLIIKAYEELEVGTGLILVNDHVPEGLRVEMVREYAEAVGWEPLESTEDEARVRIIRRAATPAPRVVLDVAELTETVEDSGSVWQLPTQHRDLDANVIALSPGGEIREHTGPSLDVLIHVLAGAGTLETETGTIDLSPGQIVWLPRRSRRRFLADAEAGLQYFSVHQRKQGLSITARS</sequence>
<dbReference type="GO" id="GO:0006355">
    <property type="term" value="P:regulation of DNA-templated transcription"/>
    <property type="evidence" value="ECO:0007669"/>
    <property type="project" value="InterPro"/>
</dbReference>
<dbReference type="KEGG" id="bly:A2T55_08865"/>
<dbReference type="Gene3D" id="2.60.120.10">
    <property type="entry name" value="Jelly Rolls"/>
    <property type="match status" value="1"/>
</dbReference>
<dbReference type="Proteomes" id="UP000075950">
    <property type="component" value="Chromosome"/>
</dbReference>
<gene>
    <name evidence="4" type="ORF">A2T55_08865</name>
</gene>
<dbReference type="InterPro" id="IPR003313">
    <property type="entry name" value="AraC-bd"/>
</dbReference>
<name>A0A142NMP8_BRELN</name>
<proteinExistence type="predicted"/>
<dbReference type="InterPro" id="IPR011051">
    <property type="entry name" value="RmlC_Cupin_sf"/>
</dbReference>
<organism evidence="4 5">
    <name type="scientific">Brevibacterium linens</name>
    <dbReference type="NCBI Taxonomy" id="1703"/>
    <lineage>
        <taxon>Bacteria</taxon>
        <taxon>Bacillati</taxon>
        <taxon>Actinomycetota</taxon>
        <taxon>Actinomycetes</taxon>
        <taxon>Micrococcales</taxon>
        <taxon>Brevibacteriaceae</taxon>
        <taxon>Brevibacterium</taxon>
    </lineage>
</organism>
<feature type="domain" description="DUF2249" evidence="3">
    <location>
        <begin position="11"/>
        <end position="79"/>
    </location>
</feature>
<accession>A0A142NMP8</accession>
<evidence type="ECO:0000313" key="4">
    <source>
        <dbReference type="EMBL" id="AMT93872.1"/>
    </source>
</evidence>